<dbReference type="InterPro" id="IPR051167">
    <property type="entry name" value="Prolyl_oligopep/macrocyclase"/>
</dbReference>
<keyword evidence="4 7" id="KW-0645">Protease</keyword>
<feature type="domain" description="Peptidase S9 prolyl oligopeptidase catalytic" evidence="8">
    <location>
        <begin position="246"/>
        <end position="412"/>
    </location>
</feature>
<dbReference type="GO" id="GO:0006508">
    <property type="term" value="P:proteolysis"/>
    <property type="evidence" value="ECO:0007669"/>
    <property type="project" value="UniProtKB-KW"/>
</dbReference>
<feature type="domain" description="Peptidase S9A N-terminal" evidence="9">
    <location>
        <begin position="38"/>
        <end position="168"/>
    </location>
</feature>
<evidence type="ECO:0000256" key="7">
    <source>
        <dbReference type="RuleBase" id="RU368024"/>
    </source>
</evidence>
<dbReference type="SUPFAM" id="SSF50993">
    <property type="entry name" value="Peptidase/esterase 'gauge' domain"/>
    <property type="match status" value="1"/>
</dbReference>
<evidence type="ECO:0000259" key="8">
    <source>
        <dbReference type="Pfam" id="PF00326"/>
    </source>
</evidence>
<dbReference type="Gene3D" id="2.130.10.120">
    <property type="entry name" value="Prolyl oligopeptidase, N-terminal domain"/>
    <property type="match status" value="1"/>
</dbReference>
<evidence type="ECO:0000259" key="9">
    <source>
        <dbReference type="Pfam" id="PF02897"/>
    </source>
</evidence>
<evidence type="ECO:0000256" key="1">
    <source>
        <dbReference type="ARBA" id="ARBA00001070"/>
    </source>
</evidence>
<dbReference type="InterPro" id="IPR001375">
    <property type="entry name" value="Peptidase_S9_cat"/>
</dbReference>
<dbReference type="SUPFAM" id="SSF53474">
    <property type="entry name" value="alpha/beta-Hydrolases"/>
    <property type="match status" value="1"/>
</dbReference>
<keyword evidence="5 7" id="KW-0378">Hydrolase</keyword>
<dbReference type="Proteomes" id="UP000245771">
    <property type="component" value="Unassembled WGS sequence"/>
</dbReference>
<evidence type="ECO:0000256" key="4">
    <source>
        <dbReference type="ARBA" id="ARBA00022670"/>
    </source>
</evidence>
<dbReference type="InterPro" id="IPR023302">
    <property type="entry name" value="Pept_S9A_N"/>
</dbReference>
<dbReference type="InterPro" id="IPR029058">
    <property type="entry name" value="AB_hydrolase_fold"/>
</dbReference>
<dbReference type="GO" id="GO:0004252">
    <property type="term" value="F:serine-type endopeptidase activity"/>
    <property type="evidence" value="ECO:0007669"/>
    <property type="project" value="UniProtKB-UniRule"/>
</dbReference>
<evidence type="ECO:0000256" key="3">
    <source>
        <dbReference type="ARBA" id="ARBA00011245"/>
    </source>
</evidence>
<evidence type="ECO:0000256" key="5">
    <source>
        <dbReference type="ARBA" id="ARBA00022801"/>
    </source>
</evidence>
<dbReference type="EC" id="3.4.21.-" evidence="7"/>
<dbReference type="InterPro" id="IPR002470">
    <property type="entry name" value="Peptidase_S9A"/>
</dbReference>
<keyword evidence="6 7" id="KW-0720">Serine protease</keyword>
<dbReference type="AlphaFoldDB" id="A0A316V3X1"/>
<dbReference type="PANTHER" id="PTHR42881:SF2">
    <property type="entry name" value="PROLYL ENDOPEPTIDASE"/>
    <property type="match status" value="1"/>
</dbReference>
<evidence type="ECO:0000313" key="11">
    <source>
        <dbReference type="Proteomes" id="UP000245771"/>
    </source>
</evidence>
<dbReference type="Pfam" id="PF00326">
    <property type="entry name" value="Peptidase_S9"/>
    <property type="match status" value="1"/>
</dbReference>
<comment type="catalytic activity">
    <reaction evidence="1">
        <text>Hydrolysis of Pro-|-Xaa &gt;&gt; Ala-|-Xaa in oligopeptides.</text>
        <dbReference type="EC" id="3.4.21.26"/>
    </reaction>
</comment>
<dbReference type="OrthoDB" id="248387at2759"/>
<dbReference type="PANTHER" id="PTHR42881">
    <property type="entry name" value="PROLYL ENDOPEPTIDASE"/>
    <property type="match status" value="1"/>
</dbReference>
<dbReference type="Gene3D" id="3.40.50.1820">
    <property type="entry name" value="alpha/beta hydrolase"/>
    <property type="match status" value="1"/>
</dbReference>
<gene>
    <name evidence="10" type="ORF">FA14DRAFT_92271</name>
</gene>
<name>A0A316V3X1_9BASI</name>
<dbReference type="RefSeq" id="XP_025352000.1">
    <property type="nucleotide sequence ID" value="XM_025503074.1"/>
</dbReference>
<accession>A0A316V3X1</accession>
<dbReference type="Pfam" id="PF02897">
    <property type="entry name" value="Peptidase_S9_N"/>
    <property type="match status" value="1"/>
</dbReference>
<sequence>MVSYATLLSEQTISEDMKWISLAPSYDFSLFPIGFINDEYYFQTNKDAPNSKVAKIKLDWSKARQVKKFTELQDRPQVIDVIPEREDALMQTFSGPYLTAGNNILIIYVEDGSNVLHLFSAETGKVIQQIIPHEKGTVTEVLVTRSRESFTLSLQTWDTPNKIFELKWDGYQFDTTTVSVSQIKGTNPDDFVIEELHATSKDGTLVPYFITYRKGTNRNGKSPAWLHAYGAFGEVDKFYYKPNYFDFLRSYDGYFIWGTPRGGGDQTGGWHEAAQGLEKQKTFDDIIAIAEELINQNFTSAGNIILEGVSVGGTAMGAVMNQATDLFGVVLMTRAPLDIFQLETRSSIGSGVAEEFGGVNTPEGFDAVMAWSPLQNLDPDKPYPAVLLIPAQNDERAPPSSNYKFIAQLQYDHPSYSKPMLLYVAQNDRRVRADLLAGSTQLCLIEQSLGISRRKS</sequence>
<proteinExistence type="inferred from homology"/>
<organism evidence="10 11">
    <name type="scientific">Meira miltonrushii</name>
    <dbReference type="NCBI Taxonomy" id="1280837"/>
    <lineage>
        <taxon>Eukaryota</taxon>
        <taxon>Fungi</taxon>
        <taxon>Dikarya</taxon>
        <taxon>Basidiomycota</taxon>
        <taxon>Ustilaginomycotina</taxon>
        <taxon>Exobasidiomycetes</taxon>
        <taxon>Exobasidiales</taxon>
        <taxon>Brachybasidiaceae</taxon>
        <taxon>Meira</taxon>
    </lineage>
</organism>
<protein>
    <recommendedName>
        <fullName evidence="7">Prolyl endopeptidase</fullName>
        <ecNumber evidence="7">3.4.21.-</ecNumber>
    </recommendedName>
</protein>
<dbReference type="GO" id="GO:0070012">
    <property type="term" value="F:oligopeptidase activity"/>
    <property type="evidence" value="ECO:0007669"/>
    <property type="project" value="TreeGrafter"/>
</dbReference>
<evidence type="ECO:0000256" key="6">
    <source>
        <dbReference type="ARBA" id="ARBA00022825"/>
    </source>
</evidence>
<comment type="similarity">
    <text evidence="2 7">Belongs to the peptidase S9A family.</text>
</comment>
<evidence type="ECO:0000256" key="2">
    <source>
        <dbReference type="ARBA" id="ARBA00005228"/>
    </source>
</evidence>
<dbReference type="PRINTS" id="PR00862">
    <property type="entry name" value="PROLIGOPTASE"/>
</dbReference>
<keyword evidence="11" id="KW-1185">Reference proteome</keyword>
<dbReference type="InParanoid" id="A0A316V3X1"/>
<dbReference type="EMBL" id="KZ819607">
    <property type="protein sequence ID" value="PWN31698.1"/>
    <property type="molecule type" value="Genomic_DNA"/>
</dbReference>
<reference evidence="10 11" key="1">
    <citation type="journal article" date="2018" name="Mol. Biol. Evol.">
        <title>Broad Genomic Sampling Reveals a Smut Pathogenic Ancestry of the Fungal Clade Ustilaginomycotina.</title>
        <authorList>
            <person name="Kijpornyongpan T."/>
            <person name="Mondo S.J."/>
            <person name="Barry K."/>
            <person name="Sandor L."/>
            <person name="Lee J."/>
            <person name="Lipzen A."/>
            <person name="Pangilinan J."/>
            <person name="LaButti K."/>
            <person name="Hainaut M."/>
            <person name="Henrissat B."/>
            <person name="Grigoriev I.V."/>
            <person name="Spatafora J.W."/>
            <person name="Aime M.C."/>
        </authorList>
    </citation>
    <scope>NUCLEOTIDE SEQUENCE [LARGE SCALE GENOMIC DNA]</scope>
    <source>
        <strain evidence="10 11">MCA 3882</strain>
    </source>
</reference>
<comment type="subunit">
    <text evidence="3">Monomer.</text>
</comment>
<evidence type="ECO:0000313" key="10">
    <source>
        <dbReference type="EMBL" id="PWN31698.1"/>
    </source>
</evidence>
<dbReference type="GeneID" id="37024855"/>
<dbReference type="GO" id="GO:0005829">
    <property type="term" value="C:cytosol"/>
    <property type="evidence" value="ECO:0007669"/>
    <property type="project" value="TreeGrafter"/>
</dbReference>